<organism evidence="7 8">
    <name type="scientific">Tritrichomonas musculus</name>
    <dbReference type="NCBI Taxonomy" id="1915356"/>
    <lineage>
        <taxon>Eukaryota</taxon>
        <taxon>Metamonada</taxon>
        <taxon>Parabasalia</taxon>
        <taxon>Tritrichomonadida</taxon>
        <taxon>Tritrichomonadidae</taxon>
        <taxon>Tritrichomonas</taxon>
    </lineage>
</organism>
<keyword evidence="4" id="KW-0418">Kinase</keyword>
<reference evidence="7 8" key="1">
    <citation type="submission" date="2024-04" db="EMBL/GenBank/DDBJ databases">
        <title>Tritrichomonas musculus Genome.</title>
        <authorList>
            <person name="Alves-Ferreira E."/>
            <person name="Grigg M."/>
            <person name="Lorenzi H."/>
            <person name="Galac M."/>
        </authorList>
    </citation>
    <scope>NUCLEOTIDE SEQUENCE [LARGE SCALE GENOMIC DNA]</scope>
    <source>
        <strain evidence="7 8">EAF2021</strain>
    </source>
</reference>
<evidence type="ECO:0000256" key="3">
    <source>
        <dbReference type="PROSITE-ProRule" id="PRU10141"/>
    </source>
</evidence>
<comment type="similarity">
    <text evidence="4">Belongs to the protein kinase superfamily.</text>
</comment>
<accession>A0ABR2JQ72</accession>
<dbReference type="InterPro" id="IPR051681">
    <property type="entry name" value="Ser/Thr_Kinases-Pseudokinases"/>
</dbReference>
<evidence type="ECO:0000256" key="2">
    <source>
        <dbReference type="ARBA" id="ARBA00022840"/>
    </source>
</evidence>
<sequence length="417" mass="48158">MKDLWNSKMFNLTPLHCAAGRSYLEIAEILAAIDYARERNHPDIVDVLTRGPNQIIKNTIERNKKLLRKIQTLTRDKLLHNRQRINKSRENGTESEDKNKQLLEKVNKLKTYLSALKTKQAEIEFVNINDFEEVSVIGEGATSNVKQVVKKERYAKKELKEFDNDKLQRFLSEGEILSKLRHPCIIDIVGVNYGDATHPPAIFLSLEPKSLETAISNKELQEEDKNRIVVEIVLIMRYIHKRNFTHSDLKPSNILLSKNNQVRISDFGFVKYDDMSISQTKGDGTLRFIAPELCEDGETGTAYANKVDVYSFRITLIYIITEKYPPFSMKNVVLGIVPKIPETVVGWASNLIARCLSPESENRPSFNEIFEELKLHNFDIFNDKSDGKLTRKQSRMKHTIESRVLEIETFEYQHQED</sequence>
<evidence type="ECO:0000313" key="8">
    <source>
        <dbReference type="Proteomes" id="UP001470230"/>
    </source>
</evidence>
<feature type="binding site" evidence="3">
    <location>
        <position position="157"/>
    </location>
    <ligand>
        <name>ATP</name>
        <dbReference type="ChEBI" id="CHEBI:30616"/>
    </ligand>
</feature>
<gene>
    <name evidence="7" type="ORF">M9Y10_003763</name>
</gene>
<dbReference type="PROSITE" id="PS50011">
    <property type="entry name" value="PROTEIN_KINASE_DOM"/>
    <property type="match status" value="1"/>
</dbReference>
<keyword evidence="1 3" id="KW-0547">Nucleotide-binding</keyword>
<dbReference type="InterPro" id="IPR036770">
    <property type="entry name" value="Ankyrin_rpt-contain_sf"/>
</dbReference>
<dbReference type="SMART" id="SM00220">
    <property type="entry name" value="S_TKc"/>
    <property type="match status" value="1"/>
</dbReference>
<dbReference type="EMBL" id="JAPFFF010000010">
    <property type="protein sequence ID" value="KAK8881036.1"/>
    <property type="molecule type" value="Genomic_DNA"/>
</dbReference>
<dbReference type="Gene3D" id="1.10.510.10">
    <property type="entry name" value="Transferase(Phosphotransferase) domain 1"/>
    <property type="match status" value="1"/>
</dbReference>
<keyword evidence="2 3" id="KW-0067">ATP-binding</keyword>
<dbReference type="SUPFAM" id="SSF48403">
    <property type="entry name" value="Ankyrin repeat"/>
    <property type="match status" value="1"/>
</dbReference>
<feature type="domain" description="Protein kinase" evidence="6">
    <location>
        <begin position="131"/>
        <end position="379"/>
    </location>
</feature>
<protein>
    <recommendedName>
        <fullName evidence="6">Protein kinase domain-containing protein</fullName>
    </recommendedName>
</protein>
<evidence type="ECO:0000256" key="1">
    <source>
        <dbReference type="ARBA" id="ARBA00022741"/>
    </source>
</evidence>
<dbReference type="InterPro" id="IPR011009">
    <property type="entry name" value="Kinase-like_dom_sf"/>
</dbReference>
<dbReference type="PROSITE" id="PS00108">
    <property type="entry name" value="PROTEIN_KINASE_ST"/>
    <property type="match status" value="1"/>
</dbReference>
<dbReference type="Proteomes" id="UP001470230">
    <property type="component" value="Unassembled WGS sequence"/>
</dbReference>
<evidence type="ECO:0000256" key="4">
    <source>
        <dbReference type="RuleBase" id="RU000304"/>
    </source>
</evidence>
<evidence type="ECO:0000256" key="5">
    <source>
        <dbReference type="SAM" id="Coils"/>
    </source>
</evidence>
<comment type="caution">
    <text evidence="7">The sequence shown here is derived from an EMBL/GenBank/DDBJ whole genome shotgun (WGS) entry which is preliminary data.</text>
</comment>
<evidence type="ECO:0000259" key="6">
    <source>
        <dbReference type="PROSITE" id="PS50011"/>
    </source>
</evidence>
<dbReference type="InterPro" id="IPR008271">
    <property type="entry name" value="Ser/Thr_kinase_AS"/>
</dbReference>
<proteinExistence type="inferred from homology"/>
<dbReference type="PROSITE" id="PS00107">
    <property type="entry name" value="PROTEIN_KINASE_ATP"/>
    <property type="match status" value="1"/>
</dbReference>
<keyword evidence="4" id="KW-0808">Transferase</keyword>
<dbReference type="InterPro" id="IPR000719">
    <property type="entry name" value="Prot_kinase_dom"/>
</dbReference>
<keyword evidence="8" id="KW-1185">Reference proteome</keyword>
<dbReference type="InterPro" id="IPR017441">
    <property type="entry name" value="Protein_kinase_ATP_BS"/>
</dbReference>
<feature type="coiled-coil region" evidence="5">
    <location>
        <begin position="56"/>
        <end position="119"/>
    </location>
</feature>
<evidence type="ECO:0000313" key="7">
    <source>
        <dbReference type="EMBL" id="KAK8881036.1"/>
    </source>
</evidence>
<keyword evidence="5" id="KW-0175">Coiled coil</keyword>
<dbReference type="PANTHER" id="PTHR44329">
    <property type="entry name" value="SERINE/THREONINE-PROTEIN KINASE TNNI3K-RELATED"/>
    <property type="match status" value="1"/>
</dbReference>
<dbReference type="SUPFAM" id="SSF56112">
    <property type="entry name" value="Protein kinase-like (PK-like)"/>
    <property type="match status" value="1"/>
</dbReference>
<keyword evidence="4" id="KW-0723">Serine/threonine-protein kinase</keyword>
<dbReference type="Pfam" id="PF00069">
    <property type="entry name" value="Pkinase"/>
    <property type="match status" value="1"/>
</dbReference>
<dbReference type="Gene3D" id="3.30.200.20">
    <property type="entry name" value="Phosphorylase Kinase, domain 1"/>
    <property type="match status" value="1"/>
</dbReference>
<name>A0ABR2JQ72_9EUKA</name>